<evidence type="ECO:0000313" key="1">
    <source>
        <dbReference type="EnsemblPlants" id="OB10G13770.1"/>
    </source>
</evidence>
<reference evidence="1" key="1">
    <citation type="journal article" date="2013" name="Nat. Commun.">
        <title>Whole-genome sequencing of Oryza brachyantha reveals mechanisms underlying Oryza genome evolution.</title>
        <authorList>
            <person name="Chen J."/>
            <person name="Huang Q."/>
            <person name="Gao D."/>
            <person name="Wang J."/>
            <person name="Lang Y."/>
            <person name="Liu T."/>
            <person name="Li B."/>
            <person name="Bai Z."/>
            <person name="Luis Goicoechea J."/>
            <person name="Liang C."/>
            <person name="Chen C."/>
            <person name="Zhang W."/>
            <person name="Sun S."/>
            <person name="Liao Y."/>
            <person name="Zhang X."/>
            <person name="Yang L."/>
            <person name="Song C."/>
            <person name="Wang M."/>
            <person name="Shi J."/>
            <person name="Liu G."/>
            <person name="Liu J."/>
            <person name="Zhou H."/>
            <person name="Zhou W."/>
            <person name="Yu Q."/>
            <person name="An N."/>
            <person name="Chen Y."/>
            <person name="Cai Q."/>
            <person name="Wang B."/>
            <person name="Liu B."/>
            <person name="Min J."/>
            <person name="Huang Y."/>
            <person name="Wu H."/>
            <person name="Li Z."/>
            <person name="Zhang Y."/>
            <person name="Yin Y."/>
            <person name="Song W."/>
            <person name="Jiang J."/>
            <person name="Jackson S.A."/>
            <person name="Wing R.A."/>
            <person name="Wang J."/>
            <person name="Chen M."/>
        </authorList>
    </citation>
    <scope>NUCLEOTIDE SEQUENCE [LARGE SCALE GENOMIC DNA]</scope>
    <source>
        <strain evidence="1">cv. IRGC 101232</strain>
    </source>
</reference>
<accession>J3N1H9</accession>
<dbReference type="EnsemblPlants" id="OB10G13770.1">
    <property type="protein sequence ID" value="OB10G13770.1"/>
    <property type="gene ID" value="OB10G13770"/>
</dbReference>
<proteinExistence type="predicted"/>
<dbReference type="HOGENOM" id="CLU_2486968_0_0_1"/>
<organism evidence="1">
    <name type="scientific">Oryza brachyantha</name>
    <name type="common">malo sina</name>
    <dbReference type="NCBI Taxonomy" id="4533"/>
    <lineage>
        <taxon>Eukaryota</taxon>
        <taxon>Viridiplantae</taxon>
        <taxon>Streptophyta</taxon>
        <taxon>Embryophyta</taxon>
        <taxon>Tracheophyta</taxon>
        <taxon>Spermatophyta</taxon>
        <taxon>Magnoliopsida</taxon>
        <taxon>Liliopsida</taxon>
        <taxon>Poales</taxon>
        <taxon>Poaceae</taxon>
        <taxon>BOP clade</taxon>
        <taxon>Oryzoideae</taxon>
        <taxon>Oryzeae</taxon>
        <taxon>Oryzinae</taxon>
        <taxon>Oryza</taxon>
    </lineage>
</organism>
<reference evidence="1" key="2">
    <citation type="submission" date="2013-04" db="UniProtKB">
        <authorList>
            <consortium name="EnsemblPlants"/>
        </authorList>
    </citation>
    <scope>IDENTIFICATION</scope>
</reference>
<dbReference type="Proteomes" id="UP000006038">
    <property type="component" value="Chromosome 10"/>
</dbReference>
<keyword evidence="2" id="KW-1185">Reference proteome</keyword>
<dbReference type="AlphaFoldDB" id="J3N1H9"/>
<evidence type="ECO:0000313" key="2">
    <source>
        <dbReference type="Proteomes" id="UP000006038"/>
    </source>
</evidence>
<dbReference type="Gramene" id="OB10G13770.1">
    <property type="protein sequence ID" value="OB10G13770.1"/>
    <property type="gene ID" value="OB10G13770"/>
</dbReference>
<name>J3N1H9_ORYBR</name>
<sequence>MLCITETMGADGFNNISAARPRRRRRRDHCPRCLAAAGDEVADVPAPPAESLLPAVETLRAGFIPRPNNVLRSSLPAKSSTSFKHIR</sequence>
<protein>
    <submittedName>
        <fullName evidence="1">Uncharacterized protein</fullName>
    </submittedName>
</protein>